<feature type="transmembrane region" description="Helical" evidence="1">
    <location>
        <begin position="6"/>
        <end position="24"/>
    </location>
</feature>
<evidence type="ECO:0000313" key="2">
    <source>
        <dbReference type="EMBL" id="MCW4451322.1"/>
    </source>
</evidence>
<accession>A0ABT3JKL6</accession>
<reference evidence="2 3" key="1">
    <citation type="submission" date="2022-10" db="EMBL/GenBank/DDBJ databases">
        <title>Kaistella sp. BT-6-1-3.</title>
        <authorList>
            <person name="Ai J."/>
            <person name="Deng Z."/>
        </authorList>
    </citation>
    <scope>NUCLEOTIDE SEQUENCE [LARGE SCALE GENOMIC DNA]</scope>
    <source>
        <strain evidence="2 3">BT6-1-3</strain>
    </source>
</reference>
<protein>
    <submittedName>
        <fullName evidence="2">Uncharacterized protein</fullName>
    </submittedName>
</protein>
<organism evidence="2 3">
    <name type="scientific">Kaistella yananensis</name>
    <dbReference type="NCBI Taxonomy" id="2989820"/>
    <lineage>
        <taxon>Bacteria</taxon>
        <taxon>Pseudomonadati</taxon>
        <taxon>Bacteroidota</taxon>
        <taxon>Flavobacteriia</taxon>
        <taxon>Flavobacteriales</taxon>
        <taxon>Weeksellaceae</taxon>
        <taxon>Chryseobacterium group</taxon>
        <taxon>Kaistella</taxon>
    </lineage>
</organism>
<gene>
    <name evidence="2" type="ORF">OK344_03785</name>
</gene>
<dbReference type="RefSeq" id="WP_265143519.1">
    <property type="nucleotide sequence ID" value="NZ_JAPCHZ010000001.1"/>
</dbReference>
<dbReference type="EMBL" id="JAPCHZ010000001">
    <property type="protein sequence ID" value="MCW4451322.1"/>
    <property type="molecule type" value="Genomic_DNA"/>
</dbReference>
<comment type="caution">
    <text evidence="2">The sequence shown here is derived from an EMBL/GenBank/DDBJ whole genome shotgun (WGS) entry which is preliminary data.</text>
</comment>
<dbReference type="Proteomes" id="UP001209107">
    <property type="component" value="Unassembled WGS sequence"/>
</dbReference>
<keyword evidence="3" id="KW-1185">Reference proteome</keyword>
<sequence>MVYLILPALLTVVYIAYLVYLFFWKRDIMQFRAVLYPGLVFISMWVLLYYFVFR</sequence>
<feature type="transmembrane region" description="Helical" evidence="1">
    <location>
        <begin position="33"/>
        <end position="52"/>
    </location>
</feature>
<evidence type="ECO:0000313" key="3">
    <source>
        <dbReference type="Proteomes" id="UP001209107"/>
    </source>
</evidence>
<name>A0ABT3JKL6_9FLAO</name>
<keyword evidence="1" id="KW-0812">Transmembrane</keyword>
<proteinExistence type="predicted"/>
<evidence type="ECO:0000256" key="1">
    <source>
        <dbReference type="SAM" id="Phobius"/>
    </source>
</evidence>
<keyword evidence="1" id="KW-1133">Transmembrane helix</keyword>
<keyword evidence="1" id="KW-0472">Membrane</keyword>